<evidence type="ECO:0000313" key="1">
    <source>
        <dbReference type="EMBL" id="CAG9971408.1"/>
    </source>
</evidence>
<accession>A0A9N9U2V0</accession>
<gene>
    <name evidence="1" type="ORF">CBYS24578_00000452</name>
</gene>
<keyword evidence="2" id="KW-1185">Reference proteome</keyword>
<reference evidence="1 2" key="2">
    <citation type="submission" date="2021-10" db="EMBL/GenBank/DDBJ databases">
        <authorList>
            <person name="Piombo E."/>
        </authorList>
    </citation>
    <scope>NUCLEOTIDE SEQUENCE [LARGE SCALE GENOMIC DNA]</scope>
</reference>
<dbReference type="EMBL" id="CABFNO020001240">
    <property type="protein sequence ID" value="CAG9971408.1"/>
    <property type="molecule type" value="Genomic_DNA"/>
</dbReference>
<comment type="caution">
    <text evidence="1">The sequence shown here is derived from an EMBL/GenBank/DDBJ whole genome shotgun (WGS) entry which is preliminary data.</text>
</comment>
<name>A0A9N9U2V0_9HYPO</name>
<evidence type="ECO:0000313" key="2">
    <source>
        <dbReference type="Proteomes" id="UP000754883"/>
    </source>
</evidence>
<sequence length="199" mass="23301">MSSEGWQITVFDALAPQTEKVVKIFEMGLGWELWAQAELGIQRISEKTENDEQEDRSWRTECSRERKVYAGTNQRCDFLTSYKLLSDYQPSKYLREFLELKCLIRGDFRGFQTKVRNMAILSEWERDSEYVCGTVLAITVHIVGEEDIFVDEMKNLALNNGIQWQFKNEPTHIGDYIGDHRVSRILAWVWTRNVYASEA</sequence>
<organism evidence="1 2">
    <name type="scientific">Clonostachys byssicola</name>
    <dbReference type="NCBI Taxonomy" id="160290"/>
    <lineage>
        <taxon>Eukaryota</taxon>
        <taxon>Fungi</taxon>
        <taxon>Dikarya</taxon>
        <taxon>Ascomycota</taxon>
        <taxon>Pezizomycotina</taxon>
        <taxon>Sordariomycetes</taxon>
        <taxon>Hypocreomycetidae</taxon>
        <taxon>Hypocreales</taxon>
        <taxon>Bionectriaceae</taxon>
        <taxon>Clonostachys</taxon>
    </lineage>
</organism>
<reference evidence="2" key="1">
    <citation type="submission" date="2019-06" db="EMBL/GenBank/DDBJ databases">
        <authorList>
            <person name="Broberg M."/>
        </authorList>
    </citation>
    <scope>NUCLEOTIDE SEQUENCE [LARGE SCALE GENOMIC DNA]</scope>
</reference>
<dbReference type="AlphaFoldDB" id="A0A9N9U2V0"/>
<proteinExistence type="predicted"/>
<dbReference type="Proteomes" id="UP000754883">
    <property type="component" value="Unassembled WGS sequence"/>
</dbReference>
<dbReference type="OrthoDB" id="4398476at2759"/>
<protein>
    <submittedName>
        <fullName evidence="1">Uncharacterized protein</fullName>
    </submittedName>
</protein>